<accession>A0ABS1SNP6</accession>
<dbReference type="EMBL" id="QYAD01000002">
    <property type="protein sequence ID" value="MBL3689774.1"/>
    <property type="molecule type" value="Genomic_DNA"/>
</dbReference>
<dbReference type="SUPFAM" id="SSF56112">
    <property type="entry name" value="Protein kinase-like (PK-like)"/>
    <property type="match status" value="1"/>
</dbReference>
<gene>
    <name evidence="1" type="ORF">D3226_07340</name>
</gene>
<dbReference type="Pfam" id="PF01633">
    <property type="entry name" value="Choline_kinase"/>
    <property type="match status" value="1"/>
</dbReference>
<keyword evidence="2" id="KW-1185">Reference proteome</keyword>
<sequence length="307" mass="34808">MTTITLPEPLRAAIAKNPEWAGLDVAVDPVFGGITNENFRLRIGDSQPIFAKVPGLGTEKFINRDTANQAARQAAAAGISPQVLFYDASSGIEFSEFVADGFRTATTLDFQRADVCRGVMDTYRRWHGTPLLSETKTMVDMVEEHLAQVEEDGIPLPDWSADVLRNYREAVDAFMVSGLELVPAHNDPMPGNFLIDDAANVTLIDFDYAANNEASFEIGLILTEMFVDIDRSRELVAEYRGEHDERFFARAMLSRMIADTKWGLWGLINAHARDEDFDYFKYGSWKLYRTFWISRRPEYRQWLDAAR</sequence>
<keyword evidence="1" id="KW-0808">Transferase</keyword>
<proteinExistence type="predicted"/>
<comment type="caution">
    <text evidence="1">The sequence shown here is derived from an EMBL/GenBank/DDBJ whole genome shotgun (WGS) entry which is preliminary data.</text>
</comment>
<organism evidence="1 2">
    <name type="scientific">Leucobacter chromiireducens subsp. chromiireducens</name>
    <dbReference type="NCBI Taxonomy" id="660067"/>
    <lineage>
        <taxon>Bacteria</taxon>
        <taxon>Bacillati</taxon>
        <taxon>Actinomycetota</taxon>
        <taxon>Actinomycetes</taxon>
        <taxon>Micrococcales</taxon>
        <taxon>Microbacteriaceae</taxon>
        <taxon>Leucobacter</taxon>
    </lineage>
</organism>
<dbReference type="CDD" id="cd05151">
    <property type="entry name" value="ChoK-like"/>
    <property type="match status" value="1"/>
</dbReference>
<dbReference type="Gene3D" id="3.90.1200.10">
    <property type="match status" value="1"/>
</dbReference>
<name>A0ABS1SNP6_9MICO</name>
<evidence type="ECO:0000313" key="2">
    <source>
        <dbReference type="Proteomes" id="UP001646141"/>
    </source>
</evidence>
<dbReference type="Gene3D" id="3.30.200.20">
    <property type="entry name" value="Phosphorylase Kinase, domain 1"/>
    <property type="match status" value="1"/>
</dbReference>
<protein>
    <submittedName>
        <fullName evidence="1">Choline/ethanolamine kinase--aminoglycoside phosphotransferase</fullName>
    </submittedName>
</protein>
<dbReference type="RefSeq" id="WP_202381792.1">
    <property type="nucleotide sequence ID" value="NZ_BAAAMA010000002.1"/>
</dbReference>
<reference evidence="1 2" key="1">
    <citation type="submission" date="2018-09" db="EMBL/GenBank/DDBJ databases">
        <title>Comparative genomics of Leucobacter spp.</title>
        <authorList>
            <person name="Reis A.C."/>
            <person name="Kolvenbach B.A."/>
            <person name="Corvini P.F.X."/>
            <person name="Nunes O.C."/>
        </authorList>
    </citation>
    <scope>NUCLEOTIDE SEQUENCE [LARGE SCALE GENOMIC DNA]</scope>
    <source>
        <strain evidence="1 2">L-1</strain>
    </source>
</reference>
<keyword evidence="1" id="KW-0418">Kinase</keyword>
<dbReference type="InterPro" id="IPR011009">
    <property type="entry name" value="Kinase-like_dom_sf"/>
</dbReference>
<dbReference type="Proteomes" id="UP001646141">
    <property type="component" value="Unassembled WGS sequence"/>
</dbReference>
<evidence type="ECO:0000313" key="1">
    <source>
        <dbReference type="EMBL" id="MBL3689774.1"/>
    </source>
</evidence>
<dbReference type="PANTHER" id="PTHR22603">
    <property type="entry name" value="CHOLINE/ETHANOALAMINE KINASE"/>
    <property type="match status" value="1"/>
</dbReference>
<dbReference type="PANTHER" id="PTHR22603:SF66">
    <property type="entry name" value="ETHANOLAMINE KINASE"/>
    <property type="match status" value="1"/>
</dbReference>
<dbReference type="GO" id="GO:0016301">
    <property type="term" value="F:kinase activity"/>
    <property type="evidence" value="ECO:0007669"/>
    <property type="project" value="UniProtKB-KW"/>
</dbReference>